<evidence type="ECO:0000259" key="1">
    <source>
        <dbReference type="Pfam" id="PF19247"/>
    </source>
</evidence>
<protein>
    <recommendedName>
        <fullName evidence="1">DUF5895 domain-containing protein</fullName>
    </recommendedName>
</protein>
<evidence type="ECO:0000313" key="3">
    <source>
        <dbReference type="Proteomes" id="UP000282574"/>
    </source>
</evidence>
<name>A0AB37U8A9_9CYAN</name>
<dbReference type="InterPro" id="IPR045414">
    <property type="entry name" value="DUF5895"/>
</dbReference>
<accession>A0AB37U8A9</accession>
<gene>
    <name evidence="2" type="ORF">DSM107010_69480</name>
</gene>
<dbReference type="Pfam" id="PF19247">
    <property type="entry name" value="DUF5895"/>
    <property type="match status" value="1"/>
</dbReference>
<dbReference type="Proteomes" id="UP000282574">
    <property type="component" value="Unassembled WGS sequence"/>
</dbReference>
<dbReference type="RefSeq" id="WP_106168489.1">
    <property type="nucleotide sequence ID" value="NZ_JAVKZF010000004.1"/>
</dbReference>
<feature type="domain" description="DUF5895" evidence="1">
    <location>
        <begin position="5"/>
        <end position="153"/>
    </location>
</feature>
<keyword evidence="3" id="KW-1185">Reference proteome</keyword>
<evidence type="ECO:0000313" key="2">
    <source>
        <dbReference type="EMBL" id="RUS98437.1"/>
    </source>
</evidence>
<dbReference type="AlphaFoldDB" id="A0AB37U8A9"/>
<comment type="caution">
    <text evidence="2">The sequence shown here is derived from an EMBL/GenBank/DDBJ whole genome shotgun (WGS) entry which is preliminary data.</text>
</comment>
<organism evidence="2 3">
    <name type="scientific">Chroococcidiopsis cubana SAG 39.79</name>
    <dbReference type="NCBI Taxonomy" id="388085"/>
    <lineage>
        <taxon>Bacteria</taxon>
        <taxon>Bacillati</taxon>
        <taxon>Cyanobacteriota</taxon>
        <taxon>Cyanophyceae</taxon>
        <taxon>Chroococcidiopsidales</taxon>
        <taxon>Chroococcidiopsidaceae</taxon>
        <taxon>Chroococcidiopsis</taxon>
    </lineage>
</organism>
<dbReference type="EMBL" id="RSCK01000163">
    <property type="protein sequence ID" value="RUS98437.1"/>
    <property type="molecule type" value="Genomic_DNA"/>
</dbReference>
<proteinExistence type="predicted"/>
<sequence>MELQDFQNSEFTGSIAGMQICQILNDKSPTTVGLFVKASTLELIGWEGEPPNYEHTFSSGAVEKGILYKSPKMHILATSPRFIELRESKEIMGNYETPEGRKQYLELGDKATLRSFYMIYLLGKENQNLHKVPLVLSIHGVAAAKFGEAVNSFKVKMEIAYAQRFNCGYRSLNKRFHCLCAFNPTFKPSLEPPNGAKKSWVAIPETIAMPSSQELEKFICLEKSQELWGIAASANGFANHILKTADDETPPLLAPTHRVPESLPPQTVETTALPVDEDEIPY</sequence>
<reference evidence="2 3" key="1">
    <citation type="journal article" date="2019" name="Genome Biol. Evol.">
        <title>Day and night: Metabolic profiles and evolutionary relationships of six axenic non-marine cyanobacteria.</title>
        <authorList>
            <person name="Will S.E."/>
            <person name="Henke P."/>
            <person name="Boedeker C."/>
            <person name="Huang S."/>
            <person name="Brinkmann H."/>
            <person name="Rohde M."/>
            <person name="Jarek M."/>
            <person name="Friedl T."/>
            <person name="Seufert S."/>
            <person name="Schumacher M."/>
            <person name="Overmann J."/>
            <person name="Neumann-Schaal M."/>
            <person name="Petersen J."/>
        </authorList>
    </citation>
    <scope>NUCLEOTIDE SEQUENCE [LARGE SCALE GENOMIC DNA]</scope>
    <source>
        <strain evidence="2 3">SAG 39.79</strain>
    </source>
</reference>